<comment type="caution">
    <text evidence="2">The sequence shown here is derived from an EMBL/GenBank/DDBJ whole genome shotgun (WGS) entry which is preliminary data.</text>
</comment>
<organism evidence="2 3">
    <name type="scientific">Stylosanthes scabra</name>
    <dbReference type="NCBI Taxonomy" id="79078"/>
    <lineage>
        <taxon>Eukaryota</taxon>
        <taxon>Viridiplantae</taxon>
        <taxon>Streptophyta</taxon>
        <taxon>Embryophyta</taxon>
        <taxon>Tracheophyta</taxon>
        <taxon>Spermatophyta</taxon>
        <taxon>Magnoliopsida</taxon>
        <taxon>eudicotyledons</taxon>
        <taxon>Gunneridae</taxon>
        <taxon>Pentapetalae</taxon>
        <taxon>rosids</taxon>
        <taxon>fabids</taxon>
        <taxon>Fabales</taxon>
        <taxon>Fabaceae</taxon>
        <taxon>Papilionoideae</taxon>
        <taxon>50 kb inversion clade</taxon>
        <taxon>dalbergioids sensu lato</taxon>
        <taxon>Dalbergieae</taxon>
        <taxon>Pterocarpus clade</taxon>
        <taxon>Stylosanthes</taxon>
    </lineage>
</organism>
<evidence type="ECO:0000313" key="3">
    <source>
        <dbReference type="Proteomes" id="UP001341840"/>
    </source>
</evidence>
<accession>A0ABU6UNE6</accession>
<evidence type="ECO:0000313" key="2">
    <source>
        <dbReference type="EMBL" id="MED6162055.1"/>
    </source>
</evidence>
<sequence length="236" mass="27129">MAHRGVGRNTFIRFVDINKLTRTHHITPRMLVPRGVGIIDPPPALVSFITEAEFGGPLSFRSMVSDAPLISAFVERWRSETNTFHLPWGEYTITLQDVAYHLSRLPTWLTTTPRVPLLSAQPTSILRTLNHVHLVPDTGGHETPPLGTPHRRVRPEDGTFPLRPITLIRYWWKFDLINTKYRLHPVNRIHILTPLHARRSASRQRMSTRIVKRLELTAIMRPMPESDTKCVVEEPL</sequence>
<dbReference type="Proteomes" id="UP001341840">
    <property type="component" value="Unassembled WGS sequence"/>
</dbReference>
<dbReference type="PANTHER" id="PTHR46033">
    <property type="entry name" value="PROTEIN MAIN-LIKE 2"/>
    <property type="match status" value="1"/>
</dbReference>
<dbReference type="Pfam" id="PF10536">
    <property type="entry name" value="PMD"/>
    <property type="match status" value="1"/>
</dbReference>
<dbReference type="PANTHER" id="PTHR46033:SF8">
    <property type="entry name" value="PROTEIN MAINTENANCE OF MERISTEMS-LIKE"/>
    <property type="match status" value="1"/>
</dbReference>
<gene>
    <name evidence="2" type="ORF">PIB30_066741</name>
</gene>
<dbReference type="EMBL" id="JASCZI010121514">
    <property type="protein sequence ID" value="MED6162055.1"/>
    <property type="molecule type" value="Genomic_DNA"/>
</dbReference>
<protein>
    <recommendedName>
        <fullName evidence="1">Aminotransferase-like plant mobile domain-containing protein</fullName>
    </recommendedName>
</protein>
<name>A0ABU6UNE6_9FABA</name>
<dbReference type="InterPro" id="IPR019557">
    <property type="entry name" value="AminoTfrase-like_pln_mobile"/>
</dbReference>
<keyword evidence="3" id="KW-1185">Reference proteome</keyword>
<dbReference type="InterPro" id="IPR044824">
    <property type="entry name" value="MAIN-like"/>
</dbReference>
<reference evidence="2 3" key="1">
    <citation type="journal article" date="2023" name="Plants (Basel)">
        <title>Bridging the Gap: Combining Genomics and Transcriptomics Approaches to Understand Stylosanthes scabra, an Orphan Legume from the Brazilian Caatinga.</title>
        <authorList>
            <person name="Ferreira-Neto J.R.C."/>
            <person name="da Silva M.D."/>
            <person name="Binneck E."/>
            <person name="de Melo N.F."/>
            <person name="da Silva R.H."/>
            <person name="de Melo A.L.T.M."/>
            <person name="Pandolfi V."/>
            <person name="Bustamante F.O."/>
            <person name="Brasileiro-Vidal A.C."/>
            <person name="Benko-Iseppon A.M."/>
        </authorList>
    </citation>
    <scope>NUCLEOTIDE SEQUENCE [LARGE SCALE GENOMIC DNA]</scope>
    <source>
        <tissue evidence="2">Leaves</tissue>
    </source>
</reference>
<evidence type="ECO:0000259" key="1">
    <source>
        <dbReference type="Pfam" id="PF10536"/>
    </source>
</evidence>
<proteinExistence type="predicted"/>
<feature type="domain" description="Aminotransferase-like plant mobile" evidence="1">
    <location>
        <begin position="61"/>
        <end position="100"/>
    </location>
</feature>